<evidence type="ECO:0000313" key="5">
    <source>
        <dbReference type="RefSeq" id="XP_015182377.1"/>
    </source>
</evidence>
<dbReference type="GeneID" id="107069509"/>
<protein>
    <recommendedName>
        <fullName evidence="2">Biogenesis of lysosome-related organelles complex 1 subunit 3</fullName>
    </recommendedName>
</protein>
<keyword evidence="3" id="KW-1185">Reference proteome</keyword>
<dbReference type="PANTHER" id="PTHR31974:SF2">
    <property type="entry name" value="BIOGENESIS OF LYSOSOME-RELATED ORGANELLES COMPLEX 1 SUBUNIT 3"/>
    <property type="match status" value="1"/>
</dbReference>
<name>A0ABM1IQ90_POLDO</name>
<dbReference type="RefSeq" id="XP_015182377.1">
    <property type="nucleotide sequence ID" value="XM_015326891.1"/>
</dbReference>
<evidence type="ECO:0000313" key="4">
    <source>
        <dbReference type="RefSeq" id="XP_015182376.1"/>
    </source>
</evidence>
<dbReference type="InterPro" id="IPR017245">
    <property type="entry name" value="BLOC-1_complex_su-3"/>
</dbReference>
<gene>
    <name evidence="4 5" type="primary">LOC107069509</name>
</gene>
<reference evidence="4 5" key="1">
    <citation type="submission" date="2025-05" db="UniProtKB">
        <authorList>
            <consortium name="RefSeq"/>
        </authorList>
    </citation>
    <scope>IDENTIFICATION</scope>
    <source>
        <tissue evidence="4 5">Whole body</tissue>
    </source>
</reference>
<sequence>MDLKSVVVSGEASESDDDIANVITGIGFPSVHTPNYCGTIVTGEAPESDEDVTSLSSISGAVDAMTCPPYTEIKTLKSKKSSVKYNSLLHKKLRECNETLDKDIIQMTEGTVVNGVQELSTVNKQLLRSELVLQEAVCQLRNASNKSKNASNALYELINNQFLHSIKT</sequence>
<dbReference type="PANTHER" id="PTHR31974">
    <property type="entry name" value="BIOGENESIS OF LYSOSOME-RELATED ORGANELLES COMPLEX 1 SUBUNIT 3"/>
    <property type="match status" value="1"/>
</dbReference>
<dbReference type="Pfam" id="PF15753">
    <property type="entry name" value="BLOC1S3"/>
    <property type="match status" value="1"/>
</dbReference>
<evidence type="ECO:0000313" key="3">
    <source>
        <dbReference type="Proteomes" id="UP000694924"/>
    </source>
</evidence>
<dbReference type="RefSeq" id="XP_015182376.1">
    <property type="nucleotide sequence ID" value="XM_015326890.1"/>
</dbReference>
<accession>A0ABM1IQ90</accession>
<comment type="similarity">
    <text evidence="1">Belongs to the BLOC1S3 family.</text>
</comment>
<organism evidence="3 5">
    <name type="scientific">Polistes dominula</name>
    <name type="common">European paper wasp</name>
    <name type="synonym">Vespa dominula</name>
    <dbReference type="NCBI Taxonomy" id="743375"/>
    <lineage>
        <taxon>Eukaryota</taxon>
        <taxon>Metazoa</taxon>
        <taxon>Ecdysozoa</taxon>
        <taxon>Arthropoda</taxon>
        <taxon>Hexapoda</taxon>
        <taxon>Insecta</taxon>
        <taxon>Pterygota</taxon>
        <taxon>Neoptera</taxon>
        <taxon>Endopterygota</taxon>
        <taxon>Hymenoptera</taxon>
        <taxon>Apocrita</taxon>
        <taxon>Aculeata</taxon>
        <taxon>Vespoidea</taxon>
        <taxon>Vespidae</taxon>
        <taxon>Polistinae</taxon>
        <taxon>Polistini</taxon>
        <taxon>Polistes</taxon>
    </lineage>
</organism>
<evidence type="ECO:0000256" key="1">
    <source>
        <dbReference type="ARBA" id="ARBA00008942"/>
    </source>
</evidence>
<dbReference type="Proteomes" id="UP000694924">
    <property type="component" value="Unplaced"/>
</dbReference>
<evidence type="ECO:0000256" key="2">
    <source>
        <dbReference type="ARBA" id="ARBA00019581"/>
    </source>
</evidence>
<proteinExistence type="inferred from homology"/>